<sequence>MCITTSRSVLFRVDVPAGQSPETCRIVDDGSVVFFWTDICLLCALGLIIVAAVPCTVARFSRRSEWWKGRLLKYYNASAEPSLQVHPLSPESTPTLQKESCYIIAASTRPASSYALLLSGMLLALGNNTRSFLSSFAFSPQVVQIRNPQALTSL</sequence>
<dbReference type="Proteomes" id="UP001055072">
    <property type="component" value="Unassembled WGS sequence"/>
</dbReference>
<evidence type="ECO:0000313" key="1">
    <source>
        <dbReference type="EMBL" id="KAI0083873.1"/>
    </source>
</evidence>
<reference evidence="1" key="1">
    <citation type="journal article" date="2021" name="Environ. Microbiol.">
        <title>Gene family expansions and transcriptome signatures uncover fungal adaptations to wood decay.</title>
        <authorList>
            <person name="Hage H."/>
            <person name="Miyauchi S."/>
            <person name="Viragh M."/>
            <person name="Drula E."/>
            <person name="Min B."/>
            <person name="Chaduli D."/>
            <person name="Navarro D."/>
            <person name="Favel A."/>
            <person name="Norest M."/>
            <person name="Lesage-Meessen L."/>
            <person name="Balint B."/>
            <person name="Merenyi Z."/>
            <person name="de Eugenio L."/>
            <person name="Morin E."/>
            <person name="Martinez A.T."/>
            <person name="Baldrian P."/>
            <person name="Stursova M."/>
            <person name="Martinez M.J."/>
            <person name="Novotny C."/>
            <person name="Magnuson J.K."/>
            <person name="Spatafora J.W."/>
            <person name="Maurice S."/>
            <person name="Pangilinan J."/>
            <person name="Andreopoulos W."/>
            <person name="LaButti K."/>
            <person name="Hundley H."/>
            <person name="Na H."/>
            <person name="Kuo A."/>
            <person name="Barry K."/>
            <person name="Lipzen A."/>
            <person name="Henrissat B."/>
            <person name="Riley R."/>
            <person name="Ahrendt S."/>
            <person name="Nagy L.G."/>
            <person name="Grigoriev I.V."/>
            <person name="Martin F."/>
            <person name="Rosso M.N."/>
        </authorList>
    </citation>
    <scope>NUCLEOTIDE SEQUENCE</scope>
    <source>
        <strain evidence="1">CBS 384.51</strain>
    </source>
</reference>
<evidence type="ECO:0000313" key="2">
    <source>
        <dbReference type="Proteomes" id="UP001055072"/>
    </source>
</evidence>
<organism evidence="1 2">
    <name type="scientific">Irpex rosettiformis</name>
    <dbReference type="NCBI Taxonomy" id="378272"/>
    <lineage>
        <taxon>Eukaryota</taxon>
        <taxon>Fungi</taxon>
        <taxon>Dikarya</taxon>
        <taxon>Basidiomycota</taxon>
        <taxon>Agaricomycotina</taxon>
        <taxon>Agaricomycetes</taxon>
        <taxon>Polyporales</taxon>
        <taxon>Irpicaceae</taxon>
        <taxon>Irpex</taxon>
    </lineage>
</organism>
<protein>
    <submittedName>
        <fullName evidence="1">Uncharacterized protein</fullName>
    </submittedName>
</protein>
<proteinExistence type="predicted"/>
<dbReference type="EMBL" id="MU274951">
    <property type="protein sequence ID" value="KAI0083873.1"/>
    <property type="molecule type" value="Genomic_DNA"/>
</dbReference>
<comment type="caution">
    <text evidence="1">The sequence shown here is derived from an EMBL/GenBank/DDBJ whole genome shotgun (WGS) entry which is preliminary data.</text>
</comment>
<name>A0ACB8TPJ0_9APHY</name>
<keyword evidence="2" id="KW-1185">Reference proteome</keyword>
<accession>A0ACB8TPJ0</accession>
<gene>
    <name evidence="1" type="ORF">BDY19DRAFT_608429</name>
</gene>